<dbReference type="PANTHER" id="PTHR20858">
    <property type="entry name" value="PHOSPHOMETHYLPYRIMIDINE KINASE"/>
    <property type="match status" value="1"/>
</dbReference>
<protein>
    <recommendedName>
        <fullName evidence="2">pyridoxal kinase</fullName>
        <ecNumber evidence="2">2.7.1.35</ecNumber>
    </recommendedName>
    <alternativeName>
        <fullName evidence="10">PN/PL/PM kinase</fullName>
    </alternativeName>
    <alternativeName>
        <fullName evidence="11">Pyridoxal kinase</fullName>
    </alternativeName>
    <alternativeName>
        <fullName evidence="9">Pyridoxamine kinase</fullName>
    </alternativeName>
    <alternativeName>
        <fullName evidence="12">Vitamin B6 kinase</fullName>
    </alternativeName>
</protein>
<dbReference type="Gene3D" id="3.40.1190.20">
    <property type="match status" value="1"/>
</dbReference>
<dbReference type="EC" id="2.7.1.35" evidence="2"/>
<comment type="caution">
    <text evidence="15">The sequence shown here is derived from an EMBL/GenBank/DDBJ whole genome shotgun (WGS) entry which is preliminary data.</text>
</comment>
<keyword evidence="5" id="KW-0547">Nucleotide-binding</keyword>
<evidence type="ECO:0000256" key="11">
    <source>
        <dbReference type="ARBA" id="ARBA00042396"/>
    </source>
</evidence>
<dbReference type="InterPro" id="IPR004399">
    <property type="entry name" value="HMP/HMP-P_kinase_dom"/>
</dbReference>
<evidence type="ECO:0000259" key="14">
    <source>
        <dbReference type="Pfam" id="PF08543"/>
    </source>
</evidence>
<keyword evidence="8" id="KW-0460">Magnesium</keyword>
<comment type="similarity">
    <text evidence="1">Belongs to the ThiD family.</text>
</comment>
<dbReference type="Pfam" id="PF08543">
    <property type="entry name" value="Phos_pyr_kin"/>
    <property type="match status" value="1"/>
</dbReference>
<evidence type="ECO:0000256" key="9">
    <source>
        <dbReference type="ARBA" id="ARBA00042307"/>
    </source>
</evidence>
<evidence type="ECO:0000256" key="7">
    <source>
        <dbReference type="ARBA" id="ARBA00022840"/>
    </source>
</evidence>
<evidence type="ECO:0000256" key="13">
    <source>
        <dbReference type="ARBA" id="ARBA00049293"/>
    </source>
</evidence>
<name>A0A1E8GS41_9LACT</name>
<dbReference type="SUPFAM" id="SSF53613">
    <property type="entry name" value="Ribokinase-like"/>
    <property type="match status" value="1"/>
</dbReference>
<proteinExistence type="inferred from homology"/>
<evidence type="ECO:0000313" key="15">
    <source>
        <dbReference type="EMBL" id="OFI50433.1"/>
    </source>
</evidence>
<dbReference type="GO" id="GO:0005524">
    <property type="term" value="F:ATP binding"/>
    <property type="evidence" value="ECO:0007669"/>
    <property type="project" value="UniProtKB-KW"/>
</dbReference>
<keyword evidence="4" id="KW-0479">Metal-binding</keyword>
<reference evidence="16" key="1">
    <citation type="submission" date="2016-09" db="EMBL/GenBank/DDBJ databases">
        <title>Draft genome sequence of a novel species of the family Streptococcaceae isolated from flowers.</title>
        <authorList>
            <person name="Chuah L.-O."/>
            <person name="Yap K.-P."/>
            <person name="Thong K.L."/>
            <person name="Liong M.T."/>
            <person name="Ahmad R."/>
            <person name="Rusul G."/>
        </authorList>
    </citation>
    <scope>NUCLEOTIDE SEQUENCE [LARGE SCALE GENOMIC DNA]</scope>
    <source>
        <strain evidence="16">DF1</strain>
    </source>
</reference>
<dbReference type="RefSeq" id="WP_070791214.1">
    <property type="nucleotide sequence ID" value="NZ_MKIR01000001.1"/>
</dbReference>
<dbReference type="InterPro" id="IPR029056">
    <property type="entry name" value="Ribokinase-like"/>
</dbReference>
<dbReference type="Proteomes" id="UP000178622">
    <property type="component" value="Unassembled WGS sequence"/>
</dbReference>
<feature type="domain" description="Pyridoxamine kinase/Phosphomethylpyrimidine kinase" evidence="14">
    <location>
        <begin position="13"/>
        <end position="247"/>
    </location>
</feature>
<dbReference type="PANTHER" id="PTHR20858:SF19">
    <property type="entry name" value="PYRIDOXINE KINASE"/>
    <property type="match status" value="1"/>
</dbReference>
<sequence>MVTEKILTIGGSDILSGGGIQADLATYANYNLYAFMALTSIVTVKEDNFFVNSVDTKILKDQLESLENIEVSAIKIGLLPNKQILDLTADFLKNKNAPIILDPVIVFKENNDYEVSEIRDLFIEKLLPQATVITPNLIEAEILSNHKIKNMSDMKEVAKILYSFGPKNLVIKGGNRLEQDKAIDLFYDGEEFKILEKAILIKNNYGAGCTFASSIASNIAKGVDVYDSVRNAKEFVFQAIKNSNEYGVVQNYEC</sequence>
<dbReference type="AlphaFoldDB" id="A0A1E8GS41"/>
<gene>
    <name evidence="15" type="ORF">BG261_00690</name>
</gene>
<evidence type="ECO:0000256" key="2">
    <source>
        <dbReference type="ARBA" id="ARBA00012104"/>
    </source>
</evidence>
<evidence type="ECO:0000256" key="1">
    <source>
        <dbReference type="ARBA" id="ARBA00009879"/>
    </source>
</evidence>
<keyword evidence="7" id="KW-0067">ATP-binding</keyword>
<evidence type="ECO:0000256" key="10">
    <source>
        <dbReference type="ARBA" id="ARBA00042348"/>
    </source>
</evidence>
<dbReference type="EMBL" id="MKIR01000001">
    <property type="protein sequence ID" value="OFI50433.1"/>
    <property type="molecule type" value="Genomic_DNA"/>
</dbReference>
<evidence type="ECO:0000256" key="8">
    <source>
        <dbReference type="ARBA" id="ARBA00022842"/>
    </source>
</evidence>
<dbReference type="OrthoDB" id="9810880at2"/>
<dbReference type="GO" id="GO:0008478">
    <property type="term" value="F:pyridoxal kinase activity"/>
    <property type="evidence" value="ECO:0007669"/>
    <property type="project" value="UniProtKB-EC"/>
</dbReference>
<evidence type="ECO:0000256" key="5">
    <source>
        <dbReference type="ARBA" id="ARBA00022741"/>
    </source>
</evidence>
<keyword evidence="3" id="KW-0808">Transferase</keyword>
<dbReference type="GO" id="GO:0009228">
    <property type="term" value="P:thiamine biosynthetic process"/>
    <property type="evidence" value="ECO:0007669"/>
    <property type="project" value="InterPro"/>
</dbReference>
<dbReference type="GO" id="GO:0046872">
    <property type="term" value="F:metal ion binding"/>
    <property type="evidence" value="ECO:0007669"/>
    <property type="project" value="UniProtKB-KW"/>
</dbReference>
<accession>A0A1E8GS41</accession>
<dbReference type="NCBIfam" id="NF009078">
    <property type="entry name" value="PRK12413.1"/>
    <property type="match status" value="1"/>
</dbReference>
<comment type="catalytic activity">
    <reaction evidence="13">
        <text>pyridoxal + ATP = pyridoxal 5'-phosphate + ADP + H(+)</text>
        <dbReference type="Rhea" id="RHEA:10224"/>
        <dbReference type="ChEBI" id="CHEBI:15378"/>
        <dbReference type="ChEBI" id="CHEBI:17310"/>
        <dbReference type="ChEBI" id="CHEBI:30616"/>
        <dbReference type="ChEBI" id="CHEBI:456216"/>
        <dbReference type="ChEBI" id="CHEBI:597326"/>
        <dbReference type="EC" id="2.7.1.35"/>
    </reaction>
</comment>
<dbReference type="CDD" id="cd01169">
    <property type="entry name" value="HMPP_kinase"/>
    <property type="match status" value="1"/>
</dbReference>
<evidence type="ECO:0000313" key="16">
    <source>
        <dbReference type="Proteomes" id="UP000178622"/>
    </source>
</evidence>
<organism evidence="15 16">
    <name type="scientific">Floricoccus tropicus</name>
    <dbReference type="NCBI Taxonomy" id="1859473"/>
    <lineage>
        <taxon>Bacteria</taxon>
        <taxon>Bacillati</taxon>
        <taxon>Bacillota</taxon>
        <taxon>Bacilli</taxon>
        <taxon>Lactobacillales</taxon>
        <taxon>Streptococcaceae</taxon>
        <taxon>Floricoccus</taxon>
    </lineage>
</organism>
<evidence type="ECO:0000256" key="6">
    <source>
        <dbReference type="ARBA" id="ARBA00022777"/>
    </source>
</evidence>
<evidence type="ECO:0000256" key="12">
    <source>
        <dbReference type="ARBA" id="ARBA00042531"/>
    </source>
</evidence>
<keyword evidence="16" id="KW-1185">Reference proteome</keyword>
<keyword evidence="6 15" id="KW-0418">Kinase</keyword>
<dbReference type="InterPro" id="IPR013749">
    <property type="entry name" value="PM/HMP-P_kinase-1"/>
</dbReference>
<dbReference type="GO" id="GO:0008902">
    <property type="term" value="F:hydroxymethylpyrimidine kinase activity"/>
    <property type="evidence" value="ECO:0007669"/>
    <property type="project" value="TreeGrafter"/>
</dbReference>
<dbReference type="STRING" id="1859473.BG261_00690"/>
<dbReference type="GO" id="GO:0005829">
    <property type="term" value="C:cytosol"/>
    <property type="evidence" value="ECO:0007669"/>
    <property type="project" value="TreeGrafter"/>
</dbReference>
<evidence type="ECO:0000256" key="4">
    <source>
        <dbReference type="ARBA" id="ARBA00022723"/>
    </source>
</evidence>
<evidence type="ECO:0000256" key="3">
    <source>
        <dbReference type="ARBA" id="ARBA00022679"/>
    </source>
</evidence>
<dbReference type="GO" id="GO:0008972">
    <property type="term" value="F:phosphomethylpyrimidine kinase activity"/>
    <property type="evidence" value="ECO:0007669"/>
    <property type="project" value="InterPro"/>
</dbReference>